<proteinExistence type="predicted"/>
<evidence type="ECO:0000313" key="1">
    <source>
        <dbReference type="EMBL" id="PGH59193.1"/>
    </source>
</evidence>
<dbReference type="Gene3D" id="3.40.50.150">
    <property type="entry name" value="Vaccinia Virus protein VP39"/>
    <property type="match status" value="1"/>
</dbReference>
<comment type="caution">
    <text evidence="1">The sequence shown here is derived from an EMBL/GenBank/DDBJ whole genome shotgun (WGS) entry which is preliminary data.</text>
</comment>
<name>A0A2B8BNT0_9PROT</name>
<keyword evidence="2" id="KW-1185">Reference proteome</keyword>
<dbReference type="RefSeq" id="WP_098734545.1">
    <property type="nucleotide sequence ID" value="NZ_PDKW01000036.1"/>
</dbReference>
<organism evidence="1 2">
    <name type="scientific">Azospirillum palustre</name>
    <dbReference type="NCBI Taxonomy" id="2044885"/>
    <lineage>
        <taxon>Bacteria</taxon>
        <taxon>Pseudomonadati</taxon>
        <taxon>Pseudomonadota</taxon>
        <taxon>Alphaproteobacteria</taxon>
        <taxon>Rhodospirillales</taxon>
        <taxon>Azospirillaceae</taxon>
        <taxon>Azospirillum</taxon>
    </lineage>
</organism>
<dbReference type="EMBL" id="PDKW01000036">
    <property type="protein sequence ID" value="PGH59193.1"/>
    <property type="molecule type" value="Genomic_DNA"/>
</dbReference>
<dbReference type="CDD" id="cd02440">
    <property type="entry name" value="AdoMet_MTases"/>
    <property type="match status" value="1"/>
</dbReference>
<gene>
    <name evidence="1" type="ORF">CRT60_00720</name>
</gene>
<dbReference type="Proteomes" id="UP000225379">
    <property type="component" value="Unassembled WGS sequence"/>
</dbReference>
<dbReference type="InterPro" id="IPR029063">
    <property type="entry name" value="SAM-dependent_MTases_sf"/>
</dbReference>
<protein>
    <recommendedName>
        <fullName evidence="3">Methyltransferase type 11</fullName>
    </recommendedName>
</protein>
<sequence>MSHVPDDTMQNRLRIASDCEVRGAGIEIGALMSPMLSPSLNSKFVDRFKKEDLLSQYPELLPDREVIINPDFICSGETLDGMENNTYDYIIANHFLEHCEDFIGTLKRHYEVVKPGGRLFYAVPNKDNSFDKPRDLTDFNHLLRDHIQGPKVSRYDHYVDWVKHVSKIENTHVQSRAMELMDFQYSIHYHVWSAHSFPKLLMDSLDFIGANMYLKRYELYGAELIAVLQKS</sequence>
<dbReference type="AlphaFoldDB" id="A0A2B8BNT0"/>
<dbReference type="OrthoDB" id="210346at2"/>
<evidence type="ECO:0000313" key="2">
    <source>
        <dbReference type="Proteomes" id="UP000225379"/>
    </source>
</evidence>
<dbReference type="SUPFAM" id="SSF53335">
    <property type="entry name" value="S-adenosyl-L-methionine-dependent methyltransferases"/>
    <property type="match status" value="1"/>
</dbReference>
<reference evidence="2" key="1">
    <citation type="submission" date="2017-10" db="EMBL/GenBank/DDBJ databases">
        <authorList>
            <person name="Kravchenko I.K."/>
            <person name="Grouzdev D.S."/>
        </authorList>
    </citation>
    <scope>NUCLEOTIDE SEQUENCE [LARGE SCALE GENOMIC DNA]</scope>
    <source>
        <strain evidence="2">B2</strain>
    </source>
</reference>
<dbReference type="Pfam" id="PF13489">
    <property type="entry name" value="Methyltransf_23"/>
    <property type="match status" value="1"/>
</dbReference>
<evidence type="ECO:0008006" key="3">
    <source>
        <dbReference type="Google" id="ProtNLM"/>
    </source>
</evidence>
<accession>A0A2B8BNT0</accession>